<evidence type="ECO:0000313" key="1">
    <source>
        <dbReference type="EMBL" id="EFJ19152.1"/>
    </source>
</evidence>
<dbReference type="Gramene" id="EFJ19152">
    <property type="protein sequence ID" value="EFJ19152"/>
    <property type="gene ID" value="SELMODRAFT_419518"/>
</dbReference>
<keyword evidence="2" id="KW-1185">Reference proteome</keyword>
<dbReference type="Proteomes" id="UP000001514">
    <property type="component" value="Unassembled WGS sequence"/>
</dbReference>
<proteinExistence type="predicted"/>
<dbReference type="KEGG" id="smo:SELMODRAFT_419518"/>
<gene>
    <name evidence="1" type="ORF">SELMODRAFT_419518</name>
</gene>
<accession>D8S973</accession>
<sequence length="334" mass="38313">MANDHQVQALGAALWISALDLDLIQRWSKVLLLSLNEKEEMRSGRGTRRRCPERQGCVLEDATTVSWTVMLEAYAQNGDANMVSHRMPRRDVVWWTSFCARADLARVGLVPGRLAGARLGERDNDLLFAVDEYDVYDVRYGVARARAGIDVLACWIGDARANRLSCEDLPRREPQLGPKHWGTSYEQACLTRRTHGKSRNNSFISFVCEQMAGWERLLLQQWLSHLVRCHHCAYLGTYTTFHMIRRSSSLLRIPTEDILPTCHLHCRYTIETESSSPAEATETNLPMDRQSNATRKEELDMISCEFGFWVWKSILPKYHFLNVMAMACVSWDLN</sequence>
<organism evidence="2">
    <name type="scientific">Selaginella moellendorffii</name>
    <name type="common">Spikemoss</name>
    <dbReference type="NCBI Taxonomy" id="88036"/>
    <lineage>
        <taxon>Eukaryota</taxon>
        <taxon>Viridiplantae</taxon>
        <taxon>Streptophyta</taxon>
        <taxon>Embryophyta</taxon>
        <taxon>Tracheophyta</taxon>
        <taxon>Lycopodiopsida</taxon>
        <taxon>Selaginellales</taxon>
        <taxon>Selaginellaceae</taxon>
        <taxon>Selaginella</taxon>
    </lineage>
</organism>
<evidence type="ECO:0000313" key="2">
    <source>
        <dbReference type="Proteomes" id="UP000001514"/>
    </source>
</evidence>
<protein>
    <submittedName>
        <fullName evidence="1">Uncharacterized protein</fullName>
    </submittedName>
</protein>
<dbReference type="AlphaFoldDB" id="D8S973"/>
<reference evidence="1 2" key="1">
    <citation type="journal article" date="2011" name="Science">
        <title>The Selaginella genome identifies genetic changes associated with the evolution of vascular plants.</title>
        <authorList>
            <person name="Banks J.A."/>
            <person name="Nishiyama T."/>
            <person name="Hasebe M."/>
            <person name="Bowman J.L."/>
            <person name="Gribskov M."/>
            <person name="dePamphilis C."/>
            <person name="Albert V.A."/>
            <person name="Aono N."/>
            <person name="Aoyama T."/>
            <person name="Ambrose B.A."/>
            <person name="Ashton N.W."/>
            <person name="Axtell M.J."/>
            <person name="Barker E."/>
            <person name="Barker M.S."/>
            <person name="Bennetzen J.L."/>
            <person name="Bonawitz N.D."/>
            <person name="Chapple C."/>
            <person name="Cheng C."/>
            <person name="Correa L.G."/>
            <person name="Dacre M."/>
            <person name="DeBarry J."/>
            <person name="Dreyer I."/>
            <person name="Elias M."/>
            <person name="Engstrom E.M."/>
            <person name="Estelle M."/>
            <person name="Feng L."/>
            <person name="Finet C."/>
            <person name="Floyd S.K."/>
            <person name="Frommer W.B."/>
            <person name="Fujita T."/>
            <person name="Gramzow L."/>
            <person name="Gutensohn M."/>
            <person name="Harholt J."/>
            <person name="Hattori M."/>
            <person name="Heyl A."/>
            <person name="Hirai T."/>
            <person name="Hiwatashi Y."/>
            <person name="Ishikawa M."/>
            <person name="Iwata M."/>
            <person name="Karol K.G."/>
            <person name="Koehler B."/>
            <person name="Kolukisaoglu U."/>
            <person name="Kubo M."/>
            <person name="Kurata T."/>
            <person name="Lalonde S."/>
            <person name="Li K."/>
            <person name="Li Y."/>
            <person name="Litt A."/>
            <person name="Lyons E."/>
            <person name="Manning G."/>
            <person name="Maruyama T."/>
            <person name="Michael T.P."/>
            <person name="Mikami K."/>
            <person name="Miyazaki S."/>
            <person name="Morinaga S."/>
            <person name="Murata T."/>
            <person name="Mueller-Roeber B."/>
            <person name="Nelson D.R."/>
            <person name="Obara M."/>
            <person name="Oguri Y."/>
            <person name="Olmstead R.G."/>
            <person name="Onodera N."/>
            <person name="Petersen B.L."/>
            <person name="Pils B."/>
            <person name="Prigge M."/>
            <person name="Rensing S.A."/>
            <person name="Riano-Pachon D.M."/>
            <person name="Roberts A.W."/>
            <person name="Sato Y."/>
            <person name="Scheller H.V."/>
            <person name="Schulz B."/>
            <person name="Schulz C."/>
            <person name="Shakirov E.V."/>
            <person name="Shibagaki N."/>
            <person name="Shinohara N."/>
            <person name="Shippen D.E."/>
            <person name="Soerensen I."/>
            <person name="Sotooka R."/>
            <person name="Sugimoto N."/>
            <person name="Sugita M."/>
            <person name="Sumikawa N."/>
            <person name="Tanurdzic M."/>
            <person name="Theissen G."/>
            <person name="Ulvskov P."/>
            <person name="Wakazuki S."/>
            <person name="Weng J.K."/>
            <person name="Willats W.W."/>
            <person name="Wipf D."/>
            <person name="Wolf P.G."/>
            <person name="Yang L."/>
            <person name="Zimmer A.D."/>
            <person name="Zhu Q."/>
            <person name="Mitros T."/>
            <person name="Hellsten U."/>
            <person name="Loque D."/>
            <person name="Otillar R."/>
            <person name="Salamov A."/>
            <person name="Schmutz J."/>
            <person name="Shapiro H."/>
            <person name="Lindquist E."/>
            <person name="Lucas S."/>
            <person name="Rokhsar D."/>
            <person name="Grigoriev I.V."/>
        </authorList>
    </citation>
    <scope>NUCLEOTIDE SEQUENCE [LARGE SCALE GENOMIC DNA]</scope>
</reference>
<dbReference type="InParanoid" id="D8S973"/>
<dbReference type="EMBL" id="GL377607">
    <property type="protein sequence ID" value="EFJ19152.1"/>
    <property type="molecule type" value="Genomic_DNA"/>
</dbReference>
<dbReference type="HOGENOM" id="CLU_832611_0_0_1"/>
<name>D8S973_SELML</name>